<dbReference type="InterPro" id="IPR036890">
    <property type="entry name" value="HATPase_C_sf"/>
</dbReference>
<dbReference type="InterPro" id="IPR013506">
    <property type="entry name" value="Topo_IIA_bsu_dom2"/>
</dbReference>
<dbReference type="Gene3D" id="3.30.565.10">
    <property type="entry name" value="Histidine kinase-like ATPase, C-terminal domain"/>
    <property type="match status" value="1"/>
</dbReference>
<accession>A0AB39CE35</accession>
<dbReference type="Gene3D" id="3.30.230.10">
    <property type="match status" value="1"/>
</dbReference>
<keyword evidence="7" id="KW-0238">DNA-binding</keyword>
<dbReference type="PRINTS" id="PR00418">
    <property type="entry name" value="TPI2FAMILY"/>
</dbReference>
<evidence type="ECO:0000259" key="10">
    <source>
        <dbReference type="PROSITE" id="PS50880"/>
    </source>
</evidence>
<dbReference type="EMBL" id="PQ015379">
    <property type="protein sequence ID" value="XDJ15144.1"/>
    <property type="molecule type" value="Genomic_DNA"/>
</dbReference>
<reference evidence="11" key="1">
    <citation type="submission" date="2024-07" db="EMBL/GenBank/DDBJ databases">
        <authorList>
            <person name="Bringhurst R.M."/>
            <person name="Homer T.E."/>
        </authorList>
    </citation>
    <scope>NUCLEOTIDE SEQUENCE</scope>
</reference>
<dbReference type="EC" id="5.6.2.2" evidence="3"/>
<evidence type="ECO:0000313" key="11">
    <source>
        <dbReference type="EMBL" id="XDJ15144.1"/>
    </source>
</evidence>
<evidence type="ECO:0000256" key="8">
    <source>
        <dbReference type="ARBA" id="ARBA00023235"/>
    </source>
</evidence>
<evidence type="ECO:0000256" key="7">
    <source>
        <dbReference type="ARBA" id="ARBA00023125"/>
    </source>
</evidence>
<evidence type="ECO:0000256" key="1">
    <source>
        <dbReference type="ARBA" id="ARBA00000185"/>
    </source>
</evidence>
<feature type="region of interest" description="Disordered" evidence="9">
    <location>
        <begin position="1"/>
        <end position="28"/>
    </location>
</feature>
<dbReference type="SUPFAM" id="SSF56719">
    <property type="entry name" value="Type II DNA topoisomerase"/>
    <property type="match status" value="1"/>
</dbReference>
<dbReference type="SMART" id="SM00433">
    <property type="entry name" value="TOP2c"/>
    <property type="match status" value="1"/>
</dbReference>
<dbReference type="InterPro" id="IPR020568">
    <property type="entry name" value="Ribosomal_Su5_D2-typ_SF"/>
</dbReference>
<dbReference type="Pfam" id="PF01751">
    <property type="entry name" value="Toprim"/>
    <property type="match status" value="1"/>
</dbReference>
<dbReference type="InterPro" id="IPR006171">
    <property type="entry name" value="TOPRIM_dom"/>
</dbReference>
<dbReference type="GO" id="GO:0005524">
    <property type="term" value="F:ATP binding"/>
    <property type="evidence" value="ECO:0007669"/>
    <property type="project" value="UniProtKB-KW"/>
</dbReference>
<proteinExistence type="inferred from homology"/>
<feature type="domain" description="Toprim" evidence="10">
    <location>
        <begin position="481"/>
        <end position="603"/>
    </location>
</feature>
<keyword evidence="6" id="KW-0799">Topoisomerase</keyword>
<evidence type="ECO:0000256" key="5">
    <source>
        <dbReference type="ARBA" id="ARBA00022840"/>
    </source>
</evidence>
<evidence type="ECO:0000256" key="9">
    <source>
        <dbReference type="SAM" id="MobiDB-lite"/>
    </source>
</evidence>
<sequence length="661" mass="72509">MAEKKVKAKAKAAAEEKPKKTKVAQGVEKATKKKVSAQEDFTVLEGLDGIRENPAMYLGDRGSAMAYRCVKEGVDNCYDEHVAGRNKVIEVILNIDAEIYIIADQAGGIPTDFVKMKDGTKISKMTAAYTKTHAGAKFNDSAYKTSAGTHGIGMSAVNAVSDRMRVWTTYGGKLQTQVYSKGEIISKGKNPLPCKAVDKDVMGLLKDSLKKYGTIVALELDQTVCSEDARRGKKLPKDFRRAIPVVKDVAQWLNNMAMLNPGLEIRFSSIVKGKRDDHVYLNKKDLAFVAKDMCEQRDLVPQGKPFTFKNDNITCALVWSDHTDADHFLTFVNTSPTIDGGSHVTGFTAALSKAVKKHVPEKKPAKSKKAGQGWTSSDLLIGLTGMFDWRMHGAAYTSQVKDKLSSKVDKEVEELLFPAFDKYFEANPKVAKDIIKRALIMNKGREELAAVVKSMADVKKKGKGVLPAKLAVSPHCKPWERELFVVEGDSAKGPSDDARDTHYQEVLAAGGKPLNALKAPIAKIITHKDISNFLIAMGCDLKTMDPKAERPKIDVEKLRVKSVLFLVDPDPDGGHIAVLYLAVLYRLLPDLFKQGRVFCVQAPLYAALDSKGTLYGGMTFDECRKAAPKSVKDQDLVRIKGWGKLARNISAQSPSIRATAN</sequence>
<dbReference type="InterPro" id="IPR001241">
    <property type="entry name" value="Topo_IIA"/>
</dbReference>
<dbReference type="PROSITE" id="PS00177">
    <property type="entry name" value="TOPOISOMERASE_II"/>
    <property type="match status" value="1"/>
</dbReference>
<dbReference type="GO" id="GO:0003677">
    <property type="term" value="F:DNA binding"/>
    <property type="evidence" value="ECO:0007669"/>
    <property type="project" value="UniProtKB-KW"/>
</dbReference>
<dbReference type="Gene3D" id="3.40.50.670">
    <property type="match status" value="1"/>
</dbReference>
<name>A0AB39CE35_9VIRU</name>
<protein>
    <recommendedName>
        <fullName evidence="3">DNA topoisomerase (ATP-hydrolyzing)</fullName>
        <ecNumber evidence="3">5.6.2.2</ecNumber>
    </recommendedName>
</protein>
<dbReference type="Pfam" id="PF00204">
    <property type="entry name" value="DNA_gyraseB"/>
    <property type="match status" value="1"/>
</dbReference>
<dbReference type="GO" id="GO:0006265">
    <property type="term" value="P:DNA topological change"/>
    <property type="evidence" value="ECO:0007669"/>
    <property type="project" value="InterPro"/>
</dbReference>
<comment type="catalytic activity">
    <reaction evidence="1">
        <text>ATP-dependent breakage, passage and rejoining of double-stranded DNA.</text>
        <dbReference type="EC" id="5.6.2.2"/>
    </reaction>
</comment>
<feature type="compositionally biased region" description="Basic residues" evidence="9">
    <location>
        <begin position="1"/>
        <end position="10"/>
    </location>
</feature>
<comment type="similarity">
    <text evidence="2">Belongs to the type II topoisomerase GyrB family.</text>
</comment>
<evidence type="ECO:0000256" key="3">
    <source>
        <dbReference type="ARBA" id="ARBA00012895"/>
    </source>
</evidence>
<keyword evidence="4" id="KW-0547">Nucleotide-binding</keyword>
<dbReference type="PROSITE" id="PS50880">
    <property type="entry name" value="TOPRIM"/>
    <property type="match status" value="1"/>
</dbReference>
<evidence type="ECO:0000256" key="6">
    <source>
        <dbReference type="ARBA" id="ARBA00023029"/>
    </source>
</evidence>
<dbReference type="PANTHER" id="PTHR45866">
    <property type="entry name" value="DNA GYRASE/TOPOISOMERASE SUBUNIT B"/>
    <property type="match status" value="1"/>
</dbReference>
<dbReference type="InterPro" id="IPR018522">
    <property type="entry name" value="TopoIIA_CS"/>
</dbReference>
<dbReference type="SUPFAM" id="SSF55874">
    <property type="entry name" value="ATPase domain of HSP90 chaperone/DNA topoisomerase II/histidine kinase"/>
    <property type="match status" value="1"/>
</dbReference>
<keyword evidence="8" id="KW-0413">Isomerase</keyword>
<dbReference type="SUPFAM" id="SSF54211">
    <property type="entry name" value="Ribosomal protein S5 domain 2-like"/>
    <property type="match status" value="1"/>
</dbReference>
<dbReference type="PANTHER" id="PTHR45866:SF1">
    <property type="entry name" value="DNA GYRASE SUBUNIT B, MITOCHONDRIAL"/>
    <property type="match status" value="1"/>
</dbReference>
<organism evidence="11">
    <name type="scientific">Pseudomonas phage HRDY3</name>
    <dbReference type="NCBI Taxonomy" id="3236930"/>
    <lineage>
        <taxon>Viruses</taxon>
    </lineage>
</organism>
<keyword evidence="5" id="KW-0067">ATP-binding</keyword>
<dbReference type="InterPro" id="IPR013759">
    <property type="entry name" value="Topo_IIA_B_C"/>
</dbReference>
<dbReference type="InterPro" id="IPR013760">
    <property type="entry name" value="Topo_IIA-like_dom_sf"/>
</dbReference>
<dbReference type="InterPro" id="IPR014721">
    <property type="entry name" value="Ribsml_uS5_D2-typ_fold_subgr"/>
</dbReference>
<evidence type="ECO:0000256" key="4">
    <source>
        <dbReference type="ARBA" id="ARBA00022741"/>
    </source>
</evidence>
<evidence type="ECO:0000256" key="2">
    <source>
        <dbReference type="ARBA" id="ARBA00010708"/>
    </source>
</evidence>
<dbReference type="GO" id="GO:0003918">
    <property type="term" value="F:DNA topoisomerase type II (double strand cut, ATP-hydrolyzing) activity"/>
    <property type="evidence" value="ECO:0007669"/>
    <property type="project" value="UniProtKB-EC"/>
</dbReference>